<dbReference type="STRING" id="385682.SAMN05444380_10832"/>
<dbReference type="Gene3D" id="3.40.50.720">
    <property type="entry name" value="NAD(P)-binding Rossmann-like Domain"/>
    <property type="match status" value="1"/>
</dbReference>
<evidence type="ECO:0000256" key="2">
    <source>
        <dbReference type="ARBA" id="ARBA00004752"/>
    </source>
</evidence>
<evidence type="ECO:0000256" key="7">
    <source>
        <dbReference type="HAMAP-Rule" id="MF_00639"/>
    </source>
</evidence>
<dbReference type="EMBL" id="FONA01000008">
    <property type="protein sequence ID" value="SFE20102.1"/>
    <property type="molecule type" value="Genomic_DNA"/>
</dbReference>
<dbReference type="GO" id="GO:0008764">
    <property type="term" value="F:UDP-N-acetylmuramoylalanine-D-glutamate ligase activity"/>
    <property type="evidence" value="ECO:0007669"/>
    <property type="project" value="UniProtKB-UniRule"/>
</dbReference>
<gene>
    <name evidence="7" type="primary">murD</name>
    <name evidence="11" type="ORF">SAMN05444380_10832</name>
</gene>
<dbReference type="Proteomes" id="UP000181976">
    <property type="component" value="Unassembled WGS sequence"/>
</dbReference>
<dbReference type="InterPro" id="IPR036615">
    <property type="entry name" value="Mur_ligase_C_dom_sf"/>
</dbReference>
<protein>
    <recommendedName>
        <fullName evidence="7 8">UDP-N-acetylmuramoylalanine--D-glutamate ligase</fullName>
        <ecNumber evidence="7 8">6.3.2.9</ecNumber>
    </recommendedName>
    <alternativeName>
        <fullName evidence="7">D-glutamic acid-adding enzyme</fullName>
    </alternativeName>
    <alternativeName>
        <fullName evidence="7">UDP-N-acetylmuramoyl-L-alanyl-D-glutamate synthetase</fullName>
    </alternativeName>
</protein>
<evidence type="ECO:0000256" key="4">
    <source>
        <dbReference type="ARBA" id="ARBA00022598"/>
    </source>
</evidence>
<keyword evidence="3 7" id="KW-0963">Cytoplasm</keyword>
<keyword evidence="6 7" id="KW-0067">ATP-binding</keyword>
<evidence type="ECO:0000313" key="11">
    <source>
        <dbReference type="EMBL" id="SFE20102.1"/>
    </source>
</evidence>
<comment type="subcellular location">
    <subcellularLocation>
        <location evidence="1 7 8">Cytoplasm</location>
    </subcellularLocation>
</comment>
<comment type="catalytic activity">
    <reaction evidence="7 8">
        <text>UDP-N-acetyl-alpha-D-muramoyl-L-alanine + D-glutamate + ATP = UDP-N-acetyl-alpha-D-muramoyl-L-alanyl-D-glutamate + ADP + phosphate + H(+)</text>
        <dbReference type="Rhea" id="RHEA:16429"/>
        <dbReference type="ChEBI" id="CHEBI:15378"/>
        <dbReference type="ChEBI" id="CHEBI:29986"/>
        <dbReference type="ChEBI" id="CHEBI:30616"/>
        <dbReference type="ChEBI" id="CHEBI:43474"/>
        <dbReference type="ChEBI" id="CHEBI:83898"/>
        <dbReference type="ChEBI" id="CHEBI:83900"/>
        <dbReference type="ChEBI" id="CHEBI:456216"/>
        <dbReference type="EC" id="6.3.2.9"/>
    </reaction>
</comment>
<dbReference type="GO" id="GO:0051301">
    <property type="term" value="P:cell division"/>
    <property type="evidence" value="ECO:0007669"/>
    <property type="project" value="UniProtKB-KW"/>
</dbReference>
<sequence>MGDELVVLGGGESGTGAALLAKAKGIKVFLSDCGTIKSGYCDELKKAGVEFESGKHSEKRILNALEVVKSPGIPEHAPLIKKIRQKGIPIISEIEFAGRFSKAKMIGITGSNGKTTTATWTYHMIKKGGKDVRLAGNIGTSLARHLISSDPELFVLELSSFQLEDMYDFKCDVAVITNLSPDHLDRYDYRFEKYVDAKFRILNNHDKQSVFIYNAHDQEIMKRMGDMQYPGIRYPFALSDVYGQGACVEYEQMVIKTLENRVTFPLNQLALSGKHNICNGMAASLAALSVDTPIQAVIEGLKDFDGVEHRLESVDEVNGVLYINDSKATNVDSVWYALESMDKPVVWIAGGTDKGNDYTLLEDLAGQKVKTLICLGVDNRKLISAFTGKIPEIVETRSMADAVSVAQKQSKPGDVVLLSPACASFDLFKNYEHRGKLFKEEVYKLKNQYE</sequence>
<keyword evidence="5 7" id="KW-0547">Nucleotide-binding</keyword>
<dbReference type="FunCoup" id="A0A1I1YLD4">
    <property type="interactions" value="441"/>
</dbReference>
<dbReference type="InterPro" id="IPR005762">
    <property type="entry name" value="MurD"/>
</dbReference>
<keyword evidence="7 8" id="KW-0133">Cell shape</keyword>
<dbReference type="SUPFAM" id="SSF53244">
    <property type="entry name" value="MurD-like peptide ligases, peptide-binding domain"/>
    <property type="match status" value="1"/>
</dbReference>
<dbReference type="Pfam" id="PF08245">
    <property type="entry name" value="Mur_ligase_M"/>
    <property type="match status" value="1"/>
</dbReference>
<dbReference type="GO" id="GO:0008360">
    <property type="term" value="P:regulation of cell shape"/>
    <property type="evidence" value="ECO:0007669"/>
    <property type="project" value="UniProtKB-KW"/>
</dbReference>
<evidence type="ECO:0000256" key="8">
    <source>
        <dbReference type="RuleBase" id="RU003664"/>
    </source>
</evidence>
<evidence type="ECO:0000313" key="12">
    <source>
        <dbReference type="Proteomes" id="UP000181976"/>
    </source>
</evidence>
<keyword evidence="7 8" id="KW-0131">Cell cycle</keyword>
<evidence type="ECO:0000256" key="3">
    <source>
        <dbReference type="ARBA" id="ARBA00022490"/>
    </source>
</evidence>
<dbReference type="InterPro" id="IPR013221">
    <property type="entry name" value="Mur_ligase_cen"/>
</dbReference>
<comment type="function">
    <text evidence="7 8">Cell wall formation. Catalyzes the addition of glutamate to the nucleotide precursor UDP-N-acetylmuramoyl-L-alanine (UMA).</text>
</comment>
<keyword evidence="4 7" id="KW-0436">Ligase</keyword>
<dbReference type="GO" id="GO:0005737">
    <property type="term" value="C:cytoplasm"/>
    <property type="evidence" value="ECO:0007669"/>
    <property type="project" value="UniProtKB-SubCell"/>
</dbReference>
<dbReference type="Gene3D" id="3.90.190.20">
    <property type="entry name" value="Mur ligase, C-terminal domain"/>
    <property type="match status" value="1"/>
</dbReference>
<keyword evidence="7 8" id="KW-0573">Peptidoglycan synthesis</keyword>
<evidence type="ECO:0000259" key="10">
    <source>
        <dbReference type="Pfam" id="PF08245"/>
    </source>
</evidence>
<dbReference type="GO" id="GO:0005524">
    <property type="term" value="F:ATP binding"/>
    <property type="evidence" value="ECO:0007669"/>
    <property type="project" value="UniProtKB-UniRule"/>
</dbReference>
<dbReference type="HAMAP" id="MF_00639">
    <property type="entry name" value="MurD"/>
    <property type="match status" value="1"/>
</dbReference>
<dbReference type="InterPro" id="IPR004101">
    <property type="entry name" value="Mur_ligase_C"/>
</dbReference>
<keyword evidence="12" id="KW-1185">Reference proteome</keyword>
<evidence type="ECO:0000256" key="5">
    <source>
        <dbReference type="ARBA" id="ARBA00022741"/>
    </source>
</evidence>
<reference evidence="11 12" key="1">
    <citation type="submission" date="2016-10" db="EMBL/GenBank/DDBJ databases">
        <authorList>
            <person name="de Groot N.N."/>
        </authorList>
    </citation>
    <scope>NUCLEOTIDE SEQUENCE [LARGE SCALE GENOMIC DNA]</scope>
    <source>
        <strain evidence="11 12">DSM 19012</strain>
    </source>
</reference>
<dbReference type="NCBIfam" id="TIGR01087">
    <property type="entry name" value="murD"/>
    <property type="match status" value="1"/>
</dbReference>
<dbReference type="PANTHER" id="PTHR43692">
    <property type="entry name" value="UDP-N-ACETYLMURAMOYLALANINE--D-GLUTAMATE LIGASE"/>
    <property type="match status" value="1"/>
</dbReference>
<keyword evidence="7 8" id="KW-0961">Cell wall biogenesis/degradation</keyword>
<feature type="domain" description="Mur ligase C-terminal" evidence="9">
    <location>
        <begin position="309"/>
        <end position="422"/>
    </location>
</feature>
<dbReference type="InterPro" id="IPR036565">
    <property type="entry name" value="Mur-like_cat_sf"/>
</dbReference>
<dbReference type="RefSeq" id="WP_010528356.1">
    <property type="nucleotide sequence ID" value="NZ_AFSL01000082.1"/>
</dbReference>
<comment type="pathway">
    <text evidence="2 7 8">Cell wall biogenesis; peptidoglycan biosynthesis.</text>
</comment>
<dbReference type="SUPFAM" id="SSF53623">
    <property type="entry name" value="MurD-like peptide ligases, catalytic domain"/>
    <property type="match status" value="1"/>
</dbReference>
<accession>A0A1I1YLD4</accession>
<dbReference type="PANTHER" id="PTHR43692:SF1">
    <property type="entry name" value="UDP-N-ACETYLMURAMOYLALANINE--D-GLUTAMATE LIGASE"/>
    <property type="match status" value="1"/>
</dbReference>
<dbReference type="GO" id="GO:0071555">
    <property type="term" value="P:cell wall organization"/>
    <property type="evidence" value="ECO:0007669"/>
    <property type="project" value="UniProtKB-KW"/>
</dbReference>
<dbReference type="UniPathway" id="UPA00219"/>
<name>A0A1I1YLD4_9BACT</name>
<dbReference type="GO" id="GO:0009252">
    <property type="term" value="P:peptidoglycan biosynthetic process"/>
    <property type="evidence" value="ECO:0007669"/>
    <property type="project" value="UniProtKB-UniRule"/>
</dbReference>
<dbReference type="OrthoDB" id="9809796at2"/>
<dbReference type="InParanoid" id="A0A1I1YLD4"/>
<dbReference type="SUPFAM" id="SSF51984">
    <property type="entry name" value="MurCD N-terminal domain"/>
    <property type="match status" value="1"/>
</dbReference>
<dbReference type="eggNOG" id="COG0771">
    <property type="taxonomic scope" value="Bacteria"/>
</dbReference>
<keyword evidence="7 8" id="KW-0132">Cell division</keyword>
<dbReference type="AlphaFoldDB" id="A0A1I1YLD4"/>
<feature type="binding site" evidence="7">
    <location>
        <begin position="110"/>
        <end position="116"/>
    </location>
    <ligand>
        <name>ATP</name>
        <dbReference type="ChEBI" id="CHEBI:30616"/>
    </ligand>
</feature>
<dbReference type="Gene3D" id="3.40.1190.10">
    <property type="entry name" value="Mur-like, catalytic domain"/>
    <property type="match status" value="1"/>
</dbReference>
<proteinExistence type="inferred from homology"/>
<evidence type="ECO:0000256" key="1">
    <source>
        <dbReference type="ARBA" id="ARBA00004496"/>
    </source>
</evidence>
<feature type="domain" description="Mur ligase central" evidence="10">
    <location>
        <begin position="108"/>
        <end position="287"/>
    </location>
</feature>
<comment type="similarity">
    <text evidence="7">Belongs to the MurCDEF family.</text>
</comment>
<dbReference type="EC" id="6.3.2.9" evidence="7 8"/>
<dbReference type="Pfam" id="PF02875">
    <property type="entry name" value="Mur_ligase_C"/>
    <property type="match status" value="1"/>
</dbReference>
<evidence type="ECO:0000259" key="9">
    <source>
        <dbReference type="Pfam" id="PF02875"/>
    </source>
</evidence>
<dbReference type="Pfam" id="PF21799">
    <property type="entry name" value="MurD-like_N"/>
    <property type="match status" value="1"/>
</dbReference>
<evidence type="ECO:0000256" key="6">
    <source>
        <dbReference type="ARBA" id="ARBA00022840"/>
    </source>
</evidence>
<organism evidence="11 12">
    <name type="scientific">Thermophagus xiamenensis</name>
    <dbReference type="NCBI Taxonomy" id="385682"/>
    <lineage>
        <taxon>Bacteria</taxon>
        <taxon>Pseudomonadati</taxon>
        <taxon>Bacteroidota</taxon>
        <taxon>Bacteroidia</taxon>
        <taxon>Marinilabiliales</taxon>
        <taxon>Marinilabiliaceae</taxon>
        <taxon>Thermophagus</taxon>
    </lineage>
</organism>